<feature type="compositionally biased region" description="Polar residues" evidence="1">
    <location>
        <begin position="349"/>
        <end position="369"/>
    </location>
</feature>
<feature type="compositionally biased region" description="Polar residues" evidence="1">
    <location>
        <begin position="320"/>
        <end position="332"/>
    </location>
</feature>
<proteinExistence type="predicted"/>
<feature type="compositionally biased region" description="Basic and acidic residues" evidence="1">
    <location>
        <begin position="479"/>
        <end position="489"/>
    </location>
</feature>
<reference evidence="2" key="1">
    <citation type="submission" date="2015-12" db="EMBL/GenBank/DDBJ databases">
        <title>De novo transcriptome assembly of four potential Pierce s Disease insect vectors from Arizona vineyards.</title>
        <authorList>
            <person name="Tassone E.E."/>
        </authorList>
    </citation>
    <scope>NUCLEOTIDE SEQUENCE</scope>
</reference>
<dbReference type="EMBL" id="GEDC01013167">
    <property type="protein sequence ID" value="JAS24131.1"/>
    <property type="molecule type" value="Transcribed_RNA"/>
</dbReference>
<feature type="compositionally biased region" description="Basic residues" evidence="1">
    <location>
        <begin position="492"/>
        <end position="505"/>
    </location>
</feature>
<dbReference type="AlphaFoldDB" id="A0A1B6DEL0"/>
<evidence type="ECO:0000313" key="2">
    <source>
        <dbReference type="EMBL" id="JAS24131.1"/>
    </source>
</evidence>
<protein>
    <submittedName>
        <fullName evidence="2">Uncharacterized protein</fullName>
    </submittedName>
</protein>
<accession>A0A1B6DEL0</accession>
<feature type="region of interest" description="Disordered" evidence="1">
    <location>
        <begin position="164"/>
        <end position="194"/>
    </location>
</feature>
<feature type="compositionally biased region" description="Basic and acidic residues" evidence="1">
    <location>
        <begin position="862"/>
        <end position="873"/>
    </location>
</feature>
<feature type="compositionally biased region" description="Acidic residues" evidence="1">
    <location>
        <begin position="116"/>
        <end position="125"/>
    </location>
</feature>
<feature type="compositionally biased region" description="Basic residues" evidence="1">
    <location>
        <begin position="447"/>
        <end position="457"/>
    </location>
</feature>
<evidence type="ECO:0000256" key="1">
    <source>
        <dbReference type="SAM" id="MobiDB-lite"/>
    </source>
</evidence>
<sequence length="966" mass="111549">MATKMHAKNEEDDDEDLTALRIAALKTIGKKQSQTLPSVKHNVVFKKHSSHPNLITIIPVCSDIDFKKPPQVVNNSWMKANSQMKVAHQTVTNDNHLNNEIKVEEVSTKFSRFEDTDSDSDDESIPENKLSESSEVSDPDYIALLAQEDDSLEALMTQMEQEIGDEKINNEKKKIQSKNKKLKSDNKIADDTKGTGKLKLNISEVSNSKKNEDKIGKKSQLNNFFDKESQKLAENSHVEHILPEELSSTLPEPKMLFHNVQSPRKQRSPYGAKSPDNLNPTLNEPLSLRFRLKSKSPLNSTRLKSPVRLYSKQTSCNHSLLKSHSTLRSNSPLGKCFNYKRSPDRRSLSPYTRNRSSRSPVRKQSPSTVNKKDLRYKKRSKEFSPTILSRRSRRSRTPPLKRWSPDTPRRFSPRYHRSPMHSYSPKRYSRSPSPIYYLPSSVKSPILRKRNYSHRRSITPSPCRTPPRYRSVSPKKKVSISEKRYESSKRTMSPKRKHNSPARTKKFVSIKNPLKRCSLSPKHLAPLHGDRVSFIKAQKHEKSKKIKEEIKNNINNFAKFKKRASSVSASPSPPKNKDFHYEAPNPKRYKSPLCRRDSHSKKNTLLPDEKNISKNRRNQNRKIIDDERNERDKKSHMKKESFKHDVTKKKSETSIYKKNDLVLEARRKKFESNNLVEPISKRIRLKNSPIIEDKIESKKMEHSKQVDYKTEDLDLDNDVLDLGAELWSSNDDEEQFIKSNNSNKKKLSRSLSPRKDKSLFIDNITLLNTGNNAEFLTVNQADKNSDKLKIIQTEDKIKIGKKNLSISPQEKEIKDEVNSDLRTELSRKRAERLTKAGSVYENLPTRLVQSAFEDVMGKKKVNKSEDKDKEPKKYKNQKSSFFTTDKTDSRRVLVLKRTEPVRLISQTEINNAFSEGNKNSSCLGSDEKIILPIKRKLPIHFRLGVVDDKKQPQKIRKVKLKHSDQV</sequence>
<feature type="region of interest" description="Disordered" evidence="1">
    <location>
        <begin position="859"/>
        <end position="881"/>
    </location>
</feature>
<feature type="region of interest" description="Disordered" evidence="1">
    <location>
        <begin position="110"/>
        <end position="137"/>
    </location>
</feature>
<feature type="compositionally biased region" description="Basic and acidic residues" evidence="1">
    <location>
        <begin position="182"/>
        <end position="194"/>
    </location>
</feature>
<feature type="region of interest" description="Disordered" evidence="1">
    <location>
        <begin position="447"/>
        <end position="505"/>
    </location>
</feature>
<feature type="region of interest" description="Disordered" evidence="1">
    <location>
        <begin position="320"/>
        <end position="432"/>
    </location>
</feature>
<feature type="compositionally biased region" description="Basic and acidic residues" evidence="1">
    <location>
        <begin position="622"/>
        <end position="646"/>
    </location>
</feature>
<feature type="compositionally biased region" description="Basic and acidic residues" evidence="1">
    <location>
        <begin position="164"/>
        <end position="174"/>
    </location>
</feature>
<feature type="region of interest" description="Disordered" evidence="1">
    <location>
        <begin position="561"/>
        <end position="646"/>
    </location>
</feature>
<feature type="compositionally biased region" description="Low complexity" evidence="1">
    <location>
        <begin position="422"/>
        <end position="432"/>
    </location>
</feature>
<name>A0A1B6DEL0_9HEMI</name>
<organism evidence="2">
    <name type="scientific">Clastoptera arizonana</name>
    <name type="common">Arizona spittle bug</name>
    <dbReference type="NCBI Taxonomy" id="38151"/>
    <lineage>
        <taxon>Eukaryota</taxon>
        <taxon>Metazoa</taxon>
        <taxon>Ecdysozoa</taxon>
        <taxon>Arthropoda</taxon>
        <taxon>Hexapoda</taxon>
        <taxon>Insecta</taxon>
        <taxon>Pterygota</taxon>
        <taxon>Neoptera</taxon>
        <taxon>Paraneoptera</taxon>
        <taxon>Hemiptera</taxon>
        <taxon>Auchenorrhyncha</taxon>
        <taxon>Cercopoidea</taxon>
        <taxon>Clastopteridae</taxon>
        <taxon>Clastoptera</taxon>
    </lineage>
</organism>
<gene>
    <name evidence="2" type="ORF">g.32387</name>
</gene>
<feature type="region of interest" description="Disordered" evidence="1">
    <location>
        <begin position="260"/>
        <end position="283"/>
    </location>
</feature>